<name>A0ABP7ZR27_9SPHI</name>
<sequence length="710" mass="83123">MYLEKDKNNFFSATDSLKKYRRADLLDERGNTLIQELYIDLLPNNQVFKSCLTDNTTFLIGRKGTGKSTIILRLENEYRKKKEYISCYLDTKTIFESAKSDFTSFDYLANKLPQKSLDKYLIERAFIQSILSQIIKELNKQFQSTIDKIKGLLGFDKTNEVQKKLEALLLSVENNEHLKSIELPIVTEVNRRLKSASETIVESRQNNTIELDVNKRNLGGKISAIDDDKSSNTNQDEWENEFSQIFLKVFQIKSVINSVKDILAIINIKHLIIFLDDFSEIDESSLKRFVDVVLAPLNNWSEEFVKFKIAAYPSRIHFGDIDKGKVDIIDLDFYNLYSEFDRSTMEDRAIDFTKRLIESRIQHFSNQPIEHFFDTKNESIEEYYKLIFQISMNVPRIIGYILFYCYQSNILYNNPINKRALEAASQRYYEKVIYSFFDTTTYSLISYDEKISSLQQAELLKIFTESLKDIRKRIVTGDLSGEAYKSTTTNPYTSHFYFPPIFEKFVKTLELNFFISKYNEMSDRDGSKVSVYSINYGLAEINNLRWGKPDGSAYRKYFIARPFDFTKKVEDFLKESKKIVCINPNCTKSYPYEQLQFLEFNKMRCIECQSPVKISSVSESISEDLNKIDKSKLLPKIEFSLLYELHKNEEPMYAREIAEELDASSNLIAARGRRLDDKYGYVKRVHNGQIYAYSITEKAKKEYFDKNLIR</sequence>
<keyword evidence="2" id="KW-1185">Reference proteome</keyword>
<dbReference type="InterPro" id="IPR036390">
    <property type="entry name" value="WH_DNA-bd_sf"/>
</dbReference>
<dbReference type="SUPFAM" id="SSF52540">
    <property type="entry name" value="P-loop containing nucleoside triphosphate hydrolases"/>
    <property type="match status" value="1"/>
</dbReference>
<dbReference type="SUPFAM" id="SSF46785">
    <property type="entry name" value="Winged helix' DNA-binding domain"/>
    <property type="match status" value="1"/>
</dbReference>
<dbReference type="EMBL" id="BAAAZK010000002">
    <property type="protein sequence ID" value="GAA4167990.1"/>
    <property type="molecule type" value="Genomic_DNA"/>
</dbReference>
<dbReference type="Gene3D" id="1.10.10.10">
    <property type="entry name" value="Winged helix-like DNA-binding domain superfamily/Winged helix DNA-binding domain"/>
    <property type="match status" value="1"/>
</dbReference>
<dbReference type="InterPro" id="IPR027417">
    <property type="entry name" value="P-loop_NTPase"/>
</dbReference>
<accession>A0ABP7ZR27</accession>
<dbReference type="Proteomes" id="UP001500167">
    <property type="component" value="Unassembled WGS sequence"/>
</dbReference>
<dbReference type="InterPro" id="IPR036388">
    <property type="entry name" value="WH-like_DNA-bd_sf"/>
</dbReference>
<proteinExistence type="predicted"/>
<gene>
    <name evidence="1" type="ORF">GCM10022218_02180</name>
</gene>
<evidence type="ECO:0000313" key="1">
    <source>
        <dbReference type="EMBL" id="GAA4167990.1"/>
    </source>
</evidence>
<organism evidence="1 2">
    <name type="scientific">Sphingobacterium ginsenosidimutans</name>
    <dbReference type="NCBI Taxonomy" id="687845"/>
    <lineage>
        <taxon>Bacteria</taxon>
        <taxon>Pseudomonadati</taxon>
        <taxon>Bacteroidota</taxon>
        <taxon>Sphingobacteriia</taxon>
        <taxon>Sphingobacteriales</taxon>
        <taxon>Sphingobacteriaceae</taxon>
        <taxon>Sphingobacterium</taxon>
    </lineage>
</organism>
<protein>
    <submittedName>
        <fullName evidence="1">PHD finger domain-containing protein</fullName>
    </submittedName>
</protein>
<comment type="caution">
    <text evidence="1">The sequence shown here is derived from an EMBL/GenBank/DDBJ whole genome shotgun (WGS) entry which is preliminary data.</text>
</comment>
<dbReference type="Gene3D" id="3.40.50.300">
    <property type="entry name" value="P-loop containing nucleotide triphosphate hydrolases"/>
    <property type="match status" value="1"/>
</dbReference>
<dbReference type="RefSeq" id="WP_346083725.1">
    <property type="nucleotide sequence ID" value="NZ_BAAAZK010000002.1"/>
</dbReference>
<reference evidence="2" key="1">
    <citation type="journal article" date="2019" name="Int. J. Syst. Evol. Microbiol.">
        <title>The Global Catalogue of Microorganisms (GCM) 10K type strain sequencing project: providing services to taxonomists for standard genome sequencing and annotation.</title>
        <authorList>
            <consortium name="The Broad Institute Genomics Platform"/>
            <consortium name="The Broad Institute Genome Sequencing Center for Infectious Disease"/>
            <person name="Wu L."/>
            <person name="Ma J."/>
        </authorList>
    </citation>
    <scope>NUCLEOTIDE SEQUENCE [LARGE SCALE GENOMIC DNA]</scope>
    <source>
        <strain evidence="2">JCM 16722</strain>
    </source>
</reference>
<evidence type="ECO:0000313" key="2">
    <source>
        <dbReference type="Proteomes" id="UP001500167"/>
    </source>
</evidence>